<dbReference type="InterPro" id="IPR035984">
    <property type="entry name" value="Acyl-CoA-binding_sf"/>
</dbReference>
<accession>A0ABS9SFQ3</accession>
<sequence>MDITQLFEKAVAESKTLSEKPANDTLLKLYALYKQGSVGDTNIDPPSNPFDIVNKAKYNAWSELAGKSKEDAMQEYIDLVEKLKHGQ</sequence>
<evidence type="ECO:0000256" key="1">
    <source>
        <dbReference type="ARBA" id="ARBA00023121"/>
    </source>
</evidence>
<dbReference type="PANTHER" id="PTHR23310">
    <property type="entry name" value="ACYL-COA-BINDING PROTEIN, ACBP"/>
    <property type="match status" value="1"/>
</dbReference>
<evidence type="ECO:0000313" key="4">
    <source>
        <dbReference type="Proteomes" id="UP001202248"/>
    </source>
</evidence>
<dbReference type="PROSITE" id="PS00880">
    <property type="entry name" value="ACB_1"/>
    <property type="match status" value="1"/>
</dbReference>
<evidence type="ECO:0000259" key="2">
    <source>
        <dbReference type="PROSITE" id="PS51228"/>
    </source>
</evidence>
<dbReference type="PROSITE" id="PS51228">
    <property type="entry name" value="ACB_2"/>
    <property type="match status" value="1"/>
</dbReference>
<evidence type="ECO:0000313" key="3">
    <source>
        <dbReference type="EMBL" id="MCH5597188.1"/>
    </source>
</evidence>
<dbReference type="InterPro" id="IPR022408">
    <property type="entry name" value="Acyl-CoA-binding_prot_CS"/>
</dbReference>
<feature type="domain" description="ACB" evidence="2">
    <location>
        <begin position="3"/>
        <end position="87"/>
    </location>
</feature>
<dbReference type="InterPro" id="IPR014352">
    <property type="entry name" value="FERM/acyl-CoA-bd_prot_sf"/>
</dbReference>
<dbReference type="PRINTS" id="PR00689">
    <property type="entry name" value="ACOABINDINGP"/>
</dbReference>
<dbReference type="Gene3D" id="1.20.80.10">
    <property type="match status" value="1"/>
</dbReference>
<keyword evidence="4" id="KW-1185">Reference proteome</keyword>
<proteinExistence type="predicted"/>
<protein>
    <submittedName>
        <fullName evidence="3">Acyl-CoA-binding protein</fullName>
    </submittedName>
</protein>
<dbReference type="RefSeq" id="WP_240826592.1">
    <property type="nucleotide sequence ID" value="NZ_JAKWBL010000001.1"/>
</dbReference>
<dbReference type="EMBL" id="JAKWBL010000001">
    <property type="protein sequence ID" value="MCH5597188.1"/>
    <property type="molecule type" value="Genomic_DNA"/>
</dbReference>
<dbReference type="InterPro" id="IPR000582">
    <property type="entry name" value="Acyl-CoA-binding_protein"/>
</dbReference>
<comment type="caution">
    <text evidence="3">The sequence shown here is derived from an EMBL/GenBank/DDBJ whole genome shotgun (WGS) entry which is preliminary data.</text>
</comment>
<organism evidence="3 4">
    <name type="scientific">Niabella ginsengisoli</name>
    <dbReference type="NCBI Taxonomy" id="522298"/>
    <lineage>
        <taxon>Bacteria</taxon>
        <taxon>Pseudomonadati</taxon>
        <taxon>Bacteroidota</taxon>
        <taxon>Chitinophagia</taxon>
        <taxon>Chitinophagales</taxon>
        <taxon>Chitinophagaceae</taxon>
        <taxon>Niabella</taxon>
    </lineage>
</organism>
<dbReference type="SUPFAM" id="SSF47027">
    <property type="entry name" value="Acyl-CoA binding protein"/>
    <property type="match status" value="1"/>
</dbReference>
<dbReference type="Pfam" id="PF00887">
    <property type="entry name" value="ACBP"/>
    <property type="match status" value="1"/>
</dbReference>
<keyword evidence="1" id="KW-0446">Lipid-binding</keyword>
<name>A0ABS9SFQ3_9BACT</name>
<reference evidence="3 4" key="1">
    <citation type="submission" date="2022-02" db="EMBL/GenBank/DDBJ databases">
        <authorList>
            <person name="Min J."/>
        </authorList>
    </citation>
    <scope>NUCLEOTIDE SEQUENCE [LARGE SCALE GENOMIC DNA]</scope>
    <source>
        <strain evidence="3 4">GR10-1</strain>
    </source>
</reference>
<gene>
    <name evidence="3" type="ORF">MKP09_04340</name>
</gene>
<dbReference type="Proteomes" id="UP001202248">
    <property type="component" value="Unassembled WGS sequence"/>
</dbReference>
<dbReference type="PANTHER" id="PTHR23310:SF62">
    <property type="entry name" value="ACYL-COA BINDING PROTEIN 1, ISOFORM A"/>
    <property type="match status" value="1"/>
</dbReference>